<keyword evidence="2" id="KW-1185">Reference proteome</keyword>
<organism evidence="1 2">
    <name type="scientific">Tsukamurella pseudospumae</name>
    <dbReference type="NCBI Taxonomy" id="239498"/>
    <lineage>
        <taxon>Bacteria</taxon>
        <taxon>Bacillati</taxon>
        <taxon>Actinomycetota</taxon>
        <taxon>Actinomycetes</taxon>
        <taxon>Mycobacteriales</taxon>
        <taxon>Tsukamurellaceae</taxon>
        <taxon>Tsukamurella</taxon>
    </lineage>
</organism>
<dbReference type="RefSeq" id="WP_068746359.1">
    <property type="nucleotide sequence ID" value="NZ_LSRE01000013.1"/>
</dbReference>
<gene>
    <name evidence="1" type="ORF">AXK61_23780</name>
</gene>
<name>A0A137ZA86_9ACTN</name>
<accession>A0A137ZA86</accession>
<dbReference type="Proteomes" id="UP000070409">
    <property type="component" value="Unassembled WGS sequence"/>
</dbReference>
<comment type="caution">
    <text evidence="1">The sequence shown here is derived from an EMBL/GenBank/DDBJ whole genome shotgun (WGS) entry which is preliminary data.</text>
</comment>
<sequence length="102" mass="10648">MPPQIYDLNTVAHAAGTAKTHDVAALTLANIKFVRTTAEAYRAANAGDTTNKAVAHMDELIAVCNSEQQKLETIAEALNRNGGLIANTDGDGGSLFTGYATV</sequence>
<evidence type="ECO:0000313" key="2">
    <source>
        <dbReference type="Proteomes" id="UP000070409"/>
    </source>
</evidence>
<dbReference type="EMBL" id="LSRE01000025">
    <property type="protein sequence ID" value="KXO95093.1"/>
    <property type="molecule type" value="Genomic_DNA"/>
</dbReference>
<reference evidence="1 2" key="1">
    <citation type="submission" date="2016-02" db="EMBL/GenBank/DDBJ databases">
        <authorList>
            <person name="Teng J.L."/>
            <person name="Tang Y."/>
            <person name="Huang Y."/>
            <person name="Guo F."/>
            <person name="Wei W."/>
            <person name="Chen J.H."/>
            <person name="Wong S.Y."/>
            <person name="Lau S.K."/>
            <person name="Woo P.C."/>
        </authorList>
    </citation>
    <scope>NUCLEOTIDE SEQUENCE [LARGE SCALE GENOMIC DNA]</scope>
    <source>
        <strain evidence="1 2">JCM 13375</strain>
    </source>
</reference>
<protein>
    <recommendedName>
        <fullName evidence="3">PE domain-containing protein</fullName>
    </recommendedName>
</protein>
<evidence type="ECO:0000313" key="1">
    <source>
        <dbReference type="EMBL" id="KXO95093.1"/>
    </source>
</evidence>
<proteinExistence type="predicted"/>
<evidence type="ECO:0008006" key="3">
    <source>
        <dbReference type="Google" id="ProtNLM"/>
    </source>
</evidence>